<dbReference type="GO" id="GO:0042866">
    <property type="term" value="P:pyruvate biosynthetic process"/>
    <property type="evidence" value="ECO:0007669"/>
    <property type="project" value="UniProtKB-UniRule"/>
</dbReference>
<dbReference type="PANTHER" id="PTHR38683">
    <property type="entry name" value="CHORISMATE PYRUVATE-LYASE"/>
    <property type="match status" value="1"/>
</dbReference>
<feature type="binding site" evidence="4">
    <location>
        <position position="165"/>
    </location>
    <ligand>
        <name>substrate</name>
    </ligand>
</feature>
<proteinExistence type="inferred from homology"/>
<evidence type="ECO:0000313" key="5">
    <source>
        <dbReference type="EMBL" id="OLQ73542.1"/>
    </source>
</evidence>
<dbReference type="EC" id="4.1.3.40" evidence="4"/>
<comment type="caution">
    <text evidence="5">The sequence shown here is derived from an EMBL/GenBank/DDBJ whole genome shotgun (WGS) entry which is preliminary data.</text>
</comment>
<gene>
    <name evidence="4" type="primary">ubiC</name>
    <name evidence="5" type="ORF">BIT28_08170</name>
</gene>
<dbReference type="STRING" id="1903952.BIT28_08170"/>
<evidence type="ECO:0000256" key="1">
    <source>
        <dbReference type="ARBA" id="ARBA00022490"/>
    </source>
</evidence>
<dbReference type="SUPFAM" id="SSF64288">
    <property type="entry name" value="Chorismate lyase-like"/>
    <property type="match status" value="1"/>
</dbReference>
<comment type="function">
    <text evidence="4">Removes the pyruvyl group from chorismate, with concomitant aromatization of the ring, to provide 4-hydroxybenzoate (4HB) for the ubiquinone pathway.</text>
</comment>
<keyword evidence="4 5" id="KW-0670">Pyruvate</keyword>
<feature type="binding site" evidence="4">
    <location>
        <position position="120"/>
    </location>
    <ligand>
        <name>substrate</name>
    </ligand>
</feature>
<feature type="binding site" evidence="4">
    <location>
        <position position="82"/>
    </location>
    <ligand>
        <name>substrate</name>
    </ligand>
</feature>
<dbReference type="InterPro" id="IPR028978">
    <property type="entry name" value="Chorismate_lyase_/UTRA_dom_sf"/>
</dbReference>
<name>A0A1Q9GGE8_9GAMM</name>
<comment type="caution">
    <text evidence="4">Lacks conserved residue(s) required for the propagation of feature annotation.</text>
</comment>
<dbReference type="EMBL" id="MJIL01000086">
    <property type="protein sequence ID" value="OLQ73542.1"/>
    <property type="molecule type" value="Genomic_DNA"/>
</dbReference>
<dbReference type="PANTHER" id="PTHR38683:SF1">
    <property type="entry name" value="CHORISMATE PYRUVATE-LYASE"/>
    <property type="match status" value="1"/>
</dbReference>
<dbReference type="OrthoDB" id="9789493at2"/>
<dbReference type="UniPathway" id="UPA00232"/>
<dbReference type="HAMAP" id="MF_01632">
    <property type="entry name" value="UbiC"/>
    <property type="match status" value="1"/>
</dbReference>
<dbReference type="Pfam" id="PF04345">
    <property type="entry name" value="Chor_lyase"/>
    <property type="match status" value="1"/>
</dbReference>
<evidence type="ECO:0000256" key="4">
    <source>
        <dbReference type="HAMAP-Rule" id="MF_01632"/>
    </source>
</evidence>
<dbReference type="InterPro" id="IPR007440">
    <property type="entry name" value="Chorismate--pyruvate_lyase"/>
</dbReference>
<protein>
    <recommendedName>
        <fullName evidence="4">Probable chorismate pyruvate-lyase</fullName>
        <shortName evidence="4">CL</shortName>
        <shortName evidence="4">CPL</shortName>
        <ecNumber evidence="4">4.1.3.40</ecNumber>
    </recommendedName>
</protein>
<dbReference type="Proteomes" id="UP000186905">
    <property type="component" value="Unassembled WGS sequence"/>
</dbReference>
<organism evidence="5 6">
    <name type="scientific">Photobacterium proteolyticum</name>
    <dbReference type="NCBI Taxonomy" id="1903952"/>
    <lineage>
        <taxon>Bacteria</taxon>
        <taxon>Pseudomonadati</taxon>
        <taxon>Pseudomonadota</taxon>
        <taxon>Gammaproteobacteria</taxon>
        <taxon>Vibrionales</taxon>
        <taxon>Vibrionaceae</taxon>
        <taxon>Photobacterium</taxon>
    </lineage>
</organism>
<keyword evidence="2 4" id="KW-0831">Ubiquinone biosynthesis</keyword>
<comment type="catalytic activity">
    <reaction evidence="4">
        <text>chorismate = 4-hydroxybenzoate + pyruvate</text>
        <dbReference type="Rhea" id="RHEA:16505"/>
        <dbReference type="ChEBI" id="CHEBI:15361"/>
        <dbReference type="ChEBI" id="CHEBI:17879"/>
        <dbReference type="ChEBI" id="CHEBI:29748"/>
        <dbReference type="EC" id="4.1.3.40"/>
    </reaction>
</comment>
<dbReference type="GO" id="GO:0005829">
    <property type="term" value="C:cytosol"/>
    <property type="evidence" value="ECO:0007669"/>
    <property type="project" value="TreeGrafter"/>
</dbReference>
<keyword evidence="3 4" id="KW-0456">Lyase</keyword>
<dbReference type="GO" id="GO:0006744">
    <property type="term" value="P:ubiquinone biosynthetic process"/>
    <property type="evidence" value="ECO:0007669"/>
    <property type="project" value="UniProtKB-UniRule"/>
</dbReference>
<dbReference type="GO" id="GO:0008813">
    <property type="term" value="F:chorismate lyase activity"/>
    <property type="evidence" value="ECO:0007669"/>
    <property type="project" value="UniProtKB-UniRule"/>
</dbReference>
<accession>A0A1Q9GGE8</accession>
<comment type="pathway">
    <text evidence="4">Cofactor biosynthesis; ubiquinone biosynthesis.</text>
</comment>
<evidence type="ECO:0000256" key="2">
    <source>
        <dbReference type="ARBA" id="ARBA00022688"/>
    </source>
</evidence>
<dbReference type="AlphaFoldDB" id="A0A1Q9GGE8"/>
<keyword evidence="6" id="KW-1185">Reference proteome</keyword>
<keyword evidence="1 4" id="KW-0963">Cytoplasm</keyword>
<comment type="subcellular location">
    <subcellularLocation>
        <location evidence="4">Cytoplasm</location>
    </subcellularLocation>
</comment>
<dbReference type="Gene3D" id="3.40.1410.10">
    <property type="entry name" value="Chorismate lyase-like"/>
    <property type="match status" value="1"/>
</dbReference>
<sequence>MSKFKQLYKPLLDRAQWQAPEETALEGTGFGHWLLEPDSLSRRFQRHCDHFTVSLIEQTRIHKSQLSDDERALIGDVDCLLRKVVLMGDGIPWVFARTLIPASTLTGQESDLEQLGEMPLGLRVFTDRSARRDALVVANVGTCNDPLWARRSRLWINEKPLLVAELFLEAAPVYAKESQSWN</sequence>
<evidence type="ECO:0000256" key="3">
    <source>
        <dbReference type="ARBA" id="ARBA00023239"/>
    </source>
</evidence>
<dbReference type="RefSeq" id="WP_075766277.1">
    <property type="nucleotide sequence ID" value="NZ_MJIL01000086.1"/>
</dbReference>
<comment type="similarity">
    <text evidence="4">Belongs to the UbiC family.</text>
</comment>
<reference evidence="5 6" key="1">
    <citation type="submission" date="2016-09" db="EMBL/GenBank/DDBJ databases">
        <title>Photobacterium proteolyticum sp. nov. a protease producing bacterium isolated from ocean sediments of Laizhou Bay.</title>
        <authorList>
            <person name="Li Y."/>
        </authorList>
    </citation>
    <scope>NUCLEOTIDE SEQUENCE [LARGE SCALE GENOMIC DNA]</scope>
    <source>
        <strain evidence="5 6">13-12</strain>
    </source>
</reference>
<evidence type="ECO:0000313" key="6">
    <source>
        <dbReference type="Proteomes" id="UP000186905"/>
    </source>
</evidence>